<proteinExistence type="predicted"/>
<feature type="domain" description="VWA-like" evidence="1">
    <location>
        <begin position="231"/>
        <end position="349"/>
    </location>
</feature>
<dbReference type="AlphaFoldDB" id="A0A1W1EHQ0"/>
<evidence type="ECO:0000259" key="2">
    <source>
        <dbReference type="Pfam" id="PF13203"/>
    </source>
</evidence>
<evidence type="ECO:0000313" key="3">
    <source>
        <dbReference type="EMBL" id="SHO80393.1"/>
    </source>
</evidence>
<reference evidence="3" key="1">
    <citation type="submission" date="2016-10" db="EMBL/GenBank/DDBJ databases">
        <authorList>
            <person name="de Groot N.N."/>
        </authorList>
    </citation>
    <scope>NUCLEOTIDE SEQUENCE</scope>
</reference>
<name>A0A1W1EHQ0_9ZZZZ</name>
<feature type="domain" description="Putative metallopeptidase" evidence="2">
    <location>
        <begin position="5"/>
        <end position="143"/>
    </location>
</feature>
<evidence type="ECO:0008006" key="4">
    <source>
        <dbReference type="Google" id="ProtNLM"/>
    </source>
</evidence>
<sequence length="353" mass="41221">MNTQNKILKAKTKLMLDYPYFGTIASSIDIEAKDNIASYQNIGNKLYYNREYVESVDEQDIEFMLASASMHKVLSHQSRATNNSKLWRLASDYVVNSMLIANGMEAPIMINYNERFNNMYIEEVYTILESEMDYDYQEEEEKNQEKIIEDDALDEEFMQQLLKKLEKTNSLPKELEYILPSKKDTINWRDELYRYIASYDKSLYQFFPPNMKYLYQGIYLPSLKSDLLNITIAIDTSASIDEDLLSIFLSQIEFIMEQYPNYKIDLIQADDKVQSHNIFSNGETLNYEIKGRGATDFRAVFDYIEKYIDTPTLLIYFSDGDGIFPKVIPNYDVLWVSNNSIENLAFGDNIVIS</sequence>
<dbReference type="InterPro" id="IPR025154">
    <property type="entry name" value="Put_metallopeptidase_dom"/>
</dbReference>
<protein>
    <recommendedName>
        <fullName evidence="4">Sll7028 protein</fullName>
    </recommendedName>
</protein>
<dbReference type="Pfam" id="PF13203">
    <property type="entry name" value="DUF2201_N"/>
    <property type="match status" value="1"/>
</dbReference>
<gene>
    <name evidence="3" type="ORF">MNB_SV-15-665</name>
</gene>
<dbReference type="InterPro" id="IPR018698">
    <property type="entry name" value="VWA-like_dom"/>
</dbReference>
<dbReference type="EMBL" id="FRYL01000007">
    <property type="protein sequence ID" value="SHO80393.1"/>
    <property type="molecule type" value="Genomic_DNA"/>
</dbReference>
<dbReference type="PANTHER" id="PTHR38730">
    <property type="entry name" value="SLL7028 PROTEIN"/>
    <property type="match status" value="1"/>
</dbReference>
<dbReference type="PANTHER" id="PTHR38730:SF1">
    <property type="entry name" value="SLL7028 PROTEIN"/>
    <property type="match status" value="1"/>
</dbReference>
<organism evidence="3">
    <name type="scientific">hydrothermal vent metagenome</name>
    <dbReference type="NCBI Taxonomy" id="652676"/>
    <lineage>
        <taxon>unclassified sequences</taxon>
        <taxon>metagenomes</taxon>
        <taxon>ecological metagenomes</taxon>
    </lineage>
</organism>
<accession>A0A1W1EHQ0</accession>
<evidence type="ECO:0000259" key="1">
    <source>
        <dbReference type="Pfam" id="PF09967"/>
    </source>
</evidence>
<dbReference type="Pfam" id="PF09967">
    <property type="entry name" value="DUF2201"/>
    <property type="match status" value="1"/>
</dbReference>